<dbReference type="PROSITE" id="PS00678">
    <property type="entry name" value="WD_REPEATS_1"/>
    <property type="match status" value="1"/>
</dbReference>
<feature type="repeat" description="WD" evidence="3">
    <location>
        <begin position="386"/>
        <end position="409"/>
    </location>
</feature>
<dbReference type="PANTHER" id="PTHR19848:SF8">
    <property type="entry name" value="F-BOX AND WD REPEAT DOMAIN CONTAINING 7"/>
    <property type="match status" value="1"/>
</dbReference>
<dbReference type="SUPFAM" id="SSF50978">
    <property type="entry name" value="WD40 repeat-like"/>
    <property type="match status" value="1"/>
</dbReference>
<evidence type="ECO:0000256" key="1">
    <source>
        <dbReference type="ARBA" id="ARBA00022574"/>
    </source>
</evidence>
<accession>A0ABU5EZF4</accession>
<protein>
    <submittedName>
        <fullName evidence="5">HlyD family efflux transporter periplasmic adaptor subunit</fullName>
    </submittedName>
</protein>
<dbReference type="PANTHER" id="PTHR19848">
    <property type="entry name" value="WD40 REPEAT PROTEIN"/>
    <property type="match status" value="1"/>
</dbReference>
<feature type="repeat" description="WD" evidence="3">
    <location>
        <begin position="314"/>
        <end position="348"/>
    </location>
</feature>
<dbReference type="Pfam" id="PF00400">
    <property type="entry name" value="WD40"/>
    <property type="match status" value="4"/>
</dbReference>
<evidence type="ECO:0000256" key="4">
    <source>
        <dbReference type="SAM" id="MobiDB-lite"/>
    </source>
</evidence>
<dbReference type="Gene3D" id="1.10.287.470">
    <property type="entry name" value="Helix hairpin bin"/>
    <property type="match status" value="1"/>
</dbReference>
<evidence type="ECO:0000313" key="6">
    <source>
        <dbReference type="Proteomes" id="UP001272242"/>
    </source>
</evidence>
<evidence type="ECO:0000256" key="2">
    <source>
        <dbReference type="ARBA" id="ARBA00022737"/>
    </source>
</evidence>
<gene>
    <name evidence="5" type="ORF">R5W23_001934</name>
</gene>
<feature type="repeat" description="WD" evidence="3">
    <location>
        <begin position="458"/>
        <end position="490"/>
    </location>
</feature>
<dbReference type="InterPro" id="IPR036322">
    <property type="entry name" value="WD40_repeat_dom_sf"/>
</dbReference>
<feature type="region of interest" description="Disordered" evidence="4">
    <location>
        <begin position="168"/>
        <end position="201"/>
    </location>
</feature>
<comment type="caution">
    <text evidence="5">The sequence shown here is derived from an EMBL/GenBank/DDBJ whole genome shotgun (WGS) entry which is preliminary data.</text>
</comment>
<keyword evidence="2" id="KW-0677">Repeat</keyword>
<dbReference type="RefSeq" id="WP_320687226.1">
    <property type="nucleotide sequence ID" value="NZ_JAXBLV010000181.1"/>
</dbReference>
<dbReference type="PROSITE" id="PS50082">
    <property type="entry name" value="WD_REPEATS_2"/>
    <property type="match status" value="3"/>
</dbReference>
<reference evidence="6" key="1">
    <citation type="journal article" date="2023" name="Mar. Drugs">
        <title>Gemmata algarum, a Novel Planctomycete Isolated from an Algal Mat, Displays Antimicrobial Activity.</title>
        <authorList>
            <person name="Kumar G."/>
            <person name="Kallscheuer N."/>
            <person name="Kashif M."/>
            <person name="Ahamad S."/>
            <person name="Jagadeeshwari U."/>
            <person name="Pannikurungottu S."/>
            <person name="Haufschild T."/>
            <person name="Kabuu M."/>
            <person name="Sasikala C."/>
            <person name="Jogler C."/>
            <person name="Ramana C."/>
        </authorList>
    </citation>
    <scope>NUCLEOTIDE SEQUENCE [LARGE SCALE GENOMIC DNA]</scope>
    <source>
        <strain evidence="6">JC673</strain>
    </source>
</reference>
<evidence type="ECO:0000256" key="3">
    <source>
        <dbReference type="PROSITE-ProRule" id="PRU00221"/>
    </source>
</evidence>
<dbReference type="SMART" id="SM00320">
    <property type="entry name" value="WD40"/>
    <property type="match status" value="6"/>
</dbReference>
<name>A0ABU5EZF4_9BACT</name>
<dbReference type="Gene3D" id="2.130.10.10">
    <property type="entry name" value="YVTN repeat-like/Quinoprotein amine dehydrogenase"/>
    <property type="match status" value="2"/>
</dbReference>
<dbReference type="Gene3D" id="2.40.30.170">
    <property type="match status" value="1"/>
</dbReference>
<evidence type="ECO:0000313" key="5">
    <source>
        <dbReference type="EMBL" id="MDY3560688.1"/>
    </source>
</evidence>
<keyword evidence="6" id="KW-1185">Reference proteome</keyword>
<keyword evidence="1 3" id="KW-0853">WD repeat</keyword>
<dbReference type="PROSITE" id="PS50294">
    <property type="entry name" value="WD_REPEATS_REGION"/>
    <property type="match status" value="1"/>
</dbReference>
<dbReference type="Proteomes" id="UP001272242">
    <property type="component" value="Unassembled WGS sequence"/>
</dbReference>
<feature type="compositionally biased region" description="Basic and acidic residues" evidence="4">
    <location>
        <begin position="168"/>
        <end position="178"/>
    </location>
</feature>
<dbReference type="Gene3D" id="2.40.50.100">
    <property type="match status" value="1"/>
</dbReference>
<dbReference type="InterPro" id="IPR001680">
    <property type="entry name" value="WD40_rpt"/>
</dbReference>
<dbReference type="InterPro" id="IPR015943">
    <property type="entry name" value="WD40/YVTN_repeat-like_dom_sf"/>
</dbReference>
<proteinExistence type="predicted"/>
<dbReference type="InterPro" id="IPR019775">
    <property type="entry name" value="WD40_repeat_CS"/>
</dbReference>
<organism evidence="5 6">
    <name type="scientific">Gemmata algarum</name>
    <dbReference type="NCBI Taxonomy" id="2975278"/>
    <lineage>
        <taxon>Bacteria</taxon>
        <taxon>Pseudomonadati</taxon>
        <taxon>Planctomycetota</taxon>
        <taxon>Planctomycetia</taxon>
        <taxon>Gemmatales</taxon>
        <taxon>Gemmataceae</taxon>
        <taxon>Gemmata</taxon>
    </lineage>
</organism>
<sequence>MRSRVLAFSLLSAALGGLLIGCSPKNTGPGGKTGPADPPAPVDPGSPLWVPAPLPPSVAGVVRGEPLVIPNCVVQYDERQIVSAEVDGTIELFATHFKPNEYEALMANTKLTAQQKADQIVYHPRNPNGKNTPLKRVREGMPVEARQVLAFMDDQLVSTRMEGAKKIKESAESAKKNASDGASAAERKYKQTESVMLKGSGSPKELLDDQITWSRFLENLDQSISQIAKADSEFKEAMVLMGRHQIRSGVNGTIRTVSKRPGEYVKAGDKIMEIEGTDKVRIEGQLDVQYIRAVRFGMEVIVEPALPSAPEASHSGHRQAVTGVTVTAHPDGPLVVSVGADGAALVWDPPLASKNANTTVSVPHNLPHPVGVKSVATATAAARTVLVITGGDDGKVRVWDVTNRKQLPTAPKVVAEDAHTSAVQAIAVSPDGKYFATAAGRDVFVWDLTTVKKMYALPLEHRDSVTAINFTPQCTLVTASKDNTLKVWKVGDKGAAVARTLDHRAGAVDVLGVSSDGARVLFDQDKGRLDLVDPSNGQTVGQIQNMGSAGAFSTLAVFEPSADGAKGDPNRPHLLATAGGDGDLKGTVQVWQAPRSGRGSEVGRLITPGRVPVTTAAFSPVRGERFLAVGTSSGAVHLWKPPSEARKTHTGRIVNIDATDARYVTVRVELDNRELQLIDHSIANVIIPSDK</sequence>
<dbReference type="EMBL" id="JAXBLV010000181">
    <property type="protein sequence ID" value="MDY3560688.1"/>
    <property type="molecule type" value="Genomic_DNA"/>
</dbReference>
<dbReference type="PROSITE" id="PS51257">
    <property type="entry name" value="PROKAR_LIPOPROTEIN"/>
    <property type="match status" value="1"/>
</dbReference>